<keyword evidence="2" id="KW-1185">Reference proteome</keyword>
<proteinExistence type="predicted"/>
<dbReference type="EMBL" id="LXQA011186458">
    <property type="protein sequence ID" value="MCI88184.1"/>
    <property type="molecule type" value="Genomic_DNA"/>
</dbReference>
<dbReference type="AlphaFoldDB" id="A0A392VIH1"/>
<name>A0A392VIH1_9FABA</name>
<reference evidence="1 2" key="1">
    <citation type="journal article" date="2018" name="Front. Plant Sci.">
        <title>Red Clover (Trifolium pratense) and Zigzag Clover (T. medium) - A Picture of Genomic Similarities and Differences.</title>
        <authorList>
            <person name="Dluhosova J."/>
            <person name="Istvanek J."/>
            <person name="Nedelnik J."/>
            <person name="Repkova J."/>
        </authorList>
    </citation>
    <scope>NUCLEOTIDE SEQUENCE [LARGE SCALE GENOMIC DNA]</scope>
    <source>
        <strain evidence="2">cv. 10/8</strain>
        <tissue evidence="1">Leaf</tissue>
    </source>
</reference>
<dbReference type="Proteomes" id="UP000265520">
    <property type="component" value="Unassembled WGS sequence"/>
</dbReference>
<feature type="non-terminal residue" evidence="1">
    <location>
        <position position="24"/>
    </location>
</feature>
<evidence type="ECO:0000313" key="2">
    <source>
        <dbReference type="Proteomes" id="UP000265520"/>
    </source>
</evidence>
<protein>
    <submittedName>
        <fullName evidence="1">Uncharacterized protein</fullName>
    </submittedName>
</protein>
<evidence type="ECO:0000313" key="1">
    <source>
        <dbReference type="EMBL" id="MCI88184.1"/>
    </source>
</evidence>
<comment type="caution">
    <text evidence="1">The sequence shown here is derived from an EMBL/GenBank/DDBJ whole genome shotgun (WGS) entry which is preliminary data.</text>
</comment>
<organism evidence="1 2">
    <name type="scientific">Trifolium medium</name>
    <dbReference type="NCBI Taxonomy" id="97028"/>
    <lineage>
        <taxon>Eukaryota</taxon>
        <taxon>Viridiplantae</taxon>
        <taxon>Streptophyta</taxon>
        <taxon>Embryophyta</taxon>
        <taxon>Tracheophyta</taxon>
        <taxon>Spermatophyta</taxon>
        <taxon>Magnoliopsida</taxon>
        <taxon>eudicotyledons</taxon>
        <taxon>Gunneridae</taxon>
        <taxon>Pentapetalae</taxon>
        <taxon>rosids</taxon>
        <taxon>fabids</taxon>
        <taxon>Fabales</taxon>
        <taxon>Fabaceae</taxon>
        <taxon>Papilionoideae</taxon>
        <taxon>50 kb inversion clade</taxon>
        <taxon>NPAAA clade</taxon>
        <taxon>Hologalegina</taxon>
        <taxon>IRL clade</taxon>
        <taxon>Trifolieae</taxon>
        <taxon>Trifolium</taxon>
    </lineage>
</organism>
<sequence length="24" mass="2397">MASSSGNPTCPGHRCCDEAFGDGP</sequence>
<accession>A0A392VIH1</accession>